<dbReference type="Gene3D" id="3.30.450.90">
    <property type="match status" value="1"/>
</dbReference>
<evidence type="ECO:0000313" key="5">
    <source>
        <dbReference type="Proteomes" id="UP001356170"/>
    </source>
</evidence>
<feature type="domain" description="Bacterial type II secretion system protein E" evidence="3">
    <location>
        <begin position="158"/>
        <end position="285"/>
    </location>
</feature>
<organism evidence="4 5">
    <name type="scientific">Aquilutibacter rugosus</name>
    <dbReference type="NCBI Taxonomy" id="3115820"/>
    <lineage>
        <taxon>Bacteria</taxon>
        <taxon>Pseudomonadati</taxon>
        <taxon>Pseudomonadota</taxon>
        <taxon>Gammaproteobacteria</taxon>
        <taxon>Lysobacterales</taxon>
        <taxon>Lysobacteraceae</taxon>
        <taxon>Aquilutibacter</taxon>
    </lineage>
</organism>
<comment type="similarity">
    <text evidence="1 2">Belongs to the GSP E family.</text>
</comment>
<gene>
    <name evidence="4" type="primary">virB11</name>
    <name evidence="4" type="ORF">V3390_06005</name>
</gene>
<sequence length="339" mass="37164">MDFLHYQFETLGLGRWLREPGVTEICINRPGGFFVEVHGQWTFHASSNITAESVRGFCVAVVNQSRTGQRITEQEPMVSLTFPGGERAQLVLPPACDADQCIVCIRVPPRIQRTLDDLAEQGLFAASELLESQHVGSATPQWPSDGDWARWLQERVLERRNIVVCGATGSGKTTLMRALVECIPESERLVTIEDARELFLHQPNAVHLLYSKGNQGIAKVTARDCLEASLRLRPDRILLAELRGDEAFYFLRSCASGHPGSITSCHAGSAEQAWQQMALMVKASPEGSGLEMAAILNLLHSCIDLVVHISATAGRRRVTGMGWSDAVSRSGSIHVPAVN</sequence>
<dbReference type="PANTHER" id="PTHR30486">
    <property type="entry name" value="TWITCHING MOTILITY PROTEIN PILT"/>
    <property type="match status" value="1"/>
</dbReference>
<name>A0ABU7UZ21_9GAMM</name>
<comment type="function">
    <text evidence="2">Part of the Type IV secretion system.</text>
</comment>
<proteinExistence type="inferred from homology"/>
<accession>A0ABU7UZ21</accession>
<keyword evidence="2" id="KW-0067">ATP-binding</keyword>
<dbReference type="RefSeq" id="WP_331703778.1">
    <property type="nucleotide sequence ID" value="NZ_JAZHBO010000002.1"/>
</dbReference>
<keyword evidence="5" id="KW-1185">Reference proteome</keyword>
<comment type="caution">
    <text evidence="4">The sequence shown here is derived from an EMBL/GenBank/DDBJ whole genome shotgun (WGS) entry which is preliminary data.</text>
</comment>
<dbReference type="InterPro" id="IPR027417">
    <property type="entry name" value="P-loop_NTPase"/>
</dbReference>
<dbReference type="Proteomes" id="UP001356170">
    <property type="component" value="Unassembled WGS sequence"/>
</dbReference>
<dbReference type="PANTHER" id="PTHR30486:SF6">
    <property type="entry name" value="TYPE IV PILUS RETRACTATION ATPASE PILT"/>
    <property type="match status" value="1"/>
</dbReference>
<keyword evidence="2" id="KW-0547">Nucleotide-binding</keyword>
<dbReference type="InterPro" id="IPR001482">
    <property type="entry name" value="T2SS/T4SS_dom"/>
</dbReference>
<dbReference type="InterPro" id="IPR014155">
    <property type="entry name" value="VirB11"/>
</dbReference>
<dbReference type="NCBIfam" id="TIGR02788">
    <property type="entry name" value="VirB11"/>
    <property type="match status" value="1"/>
</dbReference>
<dbReference type="EMBL" id="JAZHBO010000002">
    <property type="protein sequence ID" value="MEF2155789.1"/>
    <property type="molecule type" value="Genomic_DNA"/>
</dbReference>
<evidence type="ECO:0000313" key="4">
    <source>
        <dbReference type="EMBL" id="MEF2155789.1"/>
    </source>
</evidence>
<evidence type="ECO:0000256" key="1">
    <source>
        <dbReference type="ARBA" id="ARBA00006611"/>
    </source>
</evidence>
<evidence type="ECO:0000259" key="3">
    <source>
        <dbReference type="Pfam" id="PF00437"/>
    </source>
</evidence>
<dbReference type="Pfam" id="PF00437">
    <property type="entry name" value="T2SSE"/>
    <property type="match status" value="1"/>
</dbReference>
<dbReference type="InterPro" id="IPR050921">
    <property type="entry name" value="T4SS_GSP_E_ATPase"/>
</dbReference>
<reference evidence="4 5" key="1">
    <citation type="submission" date="2024-01" db="EMBL/GenBank/DDBJ databases">
        <title>Novel species of the genus Luteimonas isolated from rivers.</title>
        <authorList>
            <person name="Lu H."/>
        </authorList>
    </citation>
    <scope>NUCLEOTIDE SEQUENCE [LARGE SCALE GENOMIC DNA]</scope>
    <source>
        <strain evidence="4 5">FXH3W</strain>
    </source>
</reference>
<dbReference type="CDD" id="cd01130">
    <property type="entry name" value="VirB11-like_ATPase"/>
    <property type="match status" value="1"/>
</dbReference>
<dbReference type="Gene3D" id="3.40.50.300">
    <property type="entry name" value="P-loop containing nucleotide triphosphate hydrolases"/>
    <property type="match status" value="1"/>
</dbReference>
<dbReference type="SUPFAM" id="SSF52540">
    <property type="entry name" value="P-loop containing nucleoside triphosphate hydrolases"/>
    <property type="match status" value="1"/>
</dbReference>
<evidence type="ECO:0000256" key="2">
    <source>
        <dbReference type="RuleBase" id="RU366071"/>
    </source>
</evidence>
<protein>
    <recommendedName>
        <fullName evidence="2">Type IV secretion system protein</fullName>
    </recommendedName>
</protein>